<dbReference type="PANTHER" id="PTHR43761:SF1">
    <property type="entry name" value="D-ISOMER SPECIFIC 2-HYDROXYACID DEHYDROGENASE CATALYTIC DOMAIN-CONTAINING PROTEIN-RELATED"/>
    <property type="match status" value="1"/>
</dbReference>
<dbReference type="AlphaFoldDB" id="A0A537LUY5"/>
<evidence type="ECO:0000313" key="8">
    <source>
        <dbReference type="Proteomes" id="UP000320393"/>
    </source>
</evidence>
<keyword evidence="2 4" id="KW-0560">Oxidoreductase</keyword>
<dbReference type="Proteomes" id="UP000320393">
    <property type="component" value="Unassembled WGS sequence"/>
</dbReference>
<comment type="similarity">
    <text evidence="1 4">Belongs to the D-isomer specific 2-hydroxyacid dehydrogenase family.</text>
</comment>
<dbReference type="PANTHER" id="PTHR43761">
    <property type="entry name" value="D-ISOMER SPECIFIC 2-HYDROXYACID DEHYDROGENASE FAMILY PROTEIN (AFU_ORTHOLOGUE AFUA_1G13630)"/>
    <property type="match status" value="1"/>
</dbReference>
<evidence type="ECO:0000256" key="3">
    <source>
        <dbReference type="ARBA" id="ARBA00023027"/>
    </source>
</evidence>
<dbReference type="Gene3D" id="3.40.50.720">
    <property type="entry name" value="NAD(P)-binding Rossmann-like Domain"/>
    <property type="match status" value="2"/>
</dbReference>
<dbReference type="GO" id="GO:0003714">
    <property type="term" value="F:transcription corepressor activity"/>
    <property type="evidence" value="ECO:0007669"/>
    <property type="project" value="InterPro"/>
</dbReference>
<dbReference type="InterPro" id="IPR050418">
    <property type="entry name" value="D-iso_2-hydroxyacid_DH_PdxB"/>
</dbReference>
<dbReference type="Pfam" id="PF00389">
    <property type="entry name" value="2-Hacid_dh"/>
    <property type="match status" value="1"/>
</dbReference>
<dbReference type="PROSITE" id="PS00670">
    <property type="entry name" value="D_2_HYDROXYACID_DH_2"/>
    <property type="match status" value="1"/>
</dbReference>
<evidence type="ECO:0000256" key="1">
    <source>
        <dbReference type="ARBA" id="ARBA00005854"/>
    </source>
</evidence>
<comment type="caution">
    <text evidence="7">The sequence shown here is derived from an EMBL/GenBank/DDBJ whole genome shotgun (WGS) entry which is preliminary data.</text>
</comment>
<gene>
    <name evidence="7" type="ORF">E6H02_06530</name>
</gene>
<organism evidence="7 8">
    <name type="scientific">Candidatus Segetimicrobium genomatis</name>
    <dbReference type="NCBI Taxonomy" id="2569760"/>
    <lineage>
        <taxon>Bacteria</taxon>
        <taxon>Bacillati</taxon>
        <taxon>Candidatus Sysuimicrobiota</taxon>
        <taxon>Candidatus Sysuimicrobiia</taxon>
        <taxon>Candidatus Sysuimicrobiales</taxon>
        <taxon>Candidatus Segetimicrobiaceae</taxon>
        <taxon>Candidatus Segetimicrobium</taxon>
    </lineage>
</organism>
<sequence>MGFTVVITDHDFASLEPEERVLRPLGIPLEVLTASNRTAFRSALARADAVINQFVPLDAELIAAMPRCLLIVRYGVGYDGIDLAAATQAGICVANVPDYGTQEVANHAVSLMLAVHRRLLQYDSALRQGRWLRGPQVVPPIPRLKGLTLGIVGLGRIGRTVAAHADSLGLHRLTYDPYVSRSAAMDAGAVLVDFETLLRQSDFVTFHTPLTAETRHLLGESDIERMKPGAVVINTSRGAVVDTTALARALHAGRLAGAGIDVFEQEPLRPAHPLWTAPNTILTPHVAWYSEEATHTLKRRVAEEVARVAQGEWPRSLVNPEVRPTARLLAGATIPETS</sequence>
<evidence type="ECO:0000313" key="7">
    <source>
        <dbReference type="EMBL" id="TMJ11815.1"/>
    </source>
</evidence>
<dbReference type="SUPFAM" id="SSF52283">
    <property type="entry name" value="Formate/glycerate dehydrogenase catalytic domain-like"/>
    <property type="match status" value="1"/>
</dbReference>
<feature type="domain" description="D-isomer specific 2-hydroxyacid dehydrogenase NAD-binding" evidence="6">
    <location>
        <begin position="109"/>
        <end position="287"/>
    </location>
</feature>
<evidence type="ECO:0000259" key="5">
    <source>
        <dbReference type="Pfam" id="PF00389"/>
    </source>
</evidence>
<keyword evidence="3" id="KW-0520">NAD</keyword>
<dbReference type="InterPro" id="IPR006139">
    <property type="entry name" value="D-isomer_2_OHA_DH_cat_dom"/>
</dbReference>
<evidence type="ECO:0000259" key="6">
    <source>
        <dbReference type="Pfam" id="PF02826"/>
    </source>
</evidence>
<dbReference type="InterPro" id="IPR006140">
    <property type="entry name" value="D-isomer_DH_NAD-bd"/>
</dbReference>
<dbReference type="SUPFAM" id="SSF51735">
    <property type="entry name" value="NAD(P)-binding Rossmann-fold domains"/>
    <property type="match status" value="1"/>
</dbReference>
<dbReference type="InterPro" id="IPR043322">
    <property type="entry name" value="CtBP"/>
</dbReference>
<dbReference type="InterPro" id="IPR036291">
    <property type="entry name" value="NAD(P)-bd_dom_sf"/>
</dbReference>
<dbReference type="Pfam" id="PF02826">
    <property type="entry name" value="2-Hacid_dh_C"/>
    <property type="match status" value="1"/>
</dbReference>
<name>A0A537LUY5_9BACT</name>
<reference evidence="7 8" key="1">
    <citation type="journal article" date="2019" name="Nat. Microbiol.">
        <title>Mediterranean grassland soil C-N compound turnover is dependent on rainfall and depth, and is mediated by genomically divergent microorganisms.</title>
        <authorList>
            <person name="Diamond S."/>
            <person name="Andeer P.F."/>
            <person name="Li Z."/>
            <person name="Crits-Christoph A."/>
            <person name="Burstein D."/>
            <person name="Anantharaman K."/>
            <person name="Lane K.R."/>
            <person name="Thomas B.C."/>
            <person name="Pan C."/>
            <person name="Northen T.R."/>
            <person name="Banfield J.F."/>
        </authorList>
    </citation>
    <scope>NUCLEOTIDE SEQUENCE [LARGE SCALE GENOMIC DNA]</scope>
    <source>
        <strain evidence="7">NP_5</strain>
    </source>
</reference>
<dbReference type="PROSITE" id="PS00671">
    <property type="entry name" value="D_2_HYDROXYACID_DH_3"/>
    <property type="match status" value="1"/>
</dbReference>
<evidence type="ECO:0000256" key="4">
    <source>
        <dbReference type="RuleBase" id="RU003719"/>
    </source>
</evidence>
<dbReference type="FunFam" id="3.40.50.720:FF:000203">
    <property type="entry name" value="D-3-phosphoglycerate dehydrogenase (SerA)"/>
    <property type="match status" value="1"/>
</dbReference>
<feature type="domain" description="D-isomer specific 2-hydroxyacid dehydrogenase catalytic" evidence="5">
    <location>
        <begin position="28"/>
        <end position="319"/>
    </location>
</feature>
<dbReference type="EMBL" id="VBAM01000208">
    <property type="protein sequence ID" value="TMJ11815.1"/>
    <property type="molecule type" value="Genomic_DNA"/>
</dbReference>
<proteinExistence type="inferred from homology"/>
<dbReference type="GO" id="GO:0051287">
    <property type="term" value="F:NAD binding"/>
    <property type="evidence" value="ECO:0007669"/>
    <property type="project" value="InterPro"/>
</dbReference>
<accession>A0A537LUY5</accession>
<dbReference type="CDD" id="cd05299">
    <property type="entry name" value="CtBP_dh"/>
    <property type="match status" value="1"/>
</dbReference>
<dbReference type="GO" id="GO:0016616">
    <property type="term" value="F:oxidoreductase activity, acting on the CH-OH group of donors, NAD or NADP as acceptor"/>
    <property type="evidence" value="ECO:0007669"/>
    <property type="project" value="InterPro"/>
</dbReference>
<dbReference type="InterPro" id="IPR029753">
    <property type="entry name" value="D-isomer_DH_CS"/>
</dbReference>
<protein>
    <submittedName>
        <fullName evidence="7">C-terminal binding protein</fullName>
    </submittedName>
</protein>
<evidence type="ECO:0000256" key="2">
    <source>
        <dbReference type="ARBA" id="ARBA00023002"/>
    </source>
</evidence>